<name>G2ZM64_9RALS</name>
<reference evidence="1" key="1">
    <citation type="journal article" date="2011" name="PLoS ONE">
        <title>Ralstonia syzygii, the Blood Disease Bacterium and some Asian R. solanacearum strains form a single genomic species despite divergent lifestyles.</title>
        <authorList>
            <person name="Remenant B."/>
            <person name="de Cambiaire J.C."/>
            <person name="Cellier G."/>
            <person name="Jacobs J.M."/>
            <person name="Mangenot S."/>
            <person name="Barbe V."/>
            <person name="Lajus A."/>
            <person name="Vallenet D."/>
            <person name="Medigue C."/>
            <person name="Fegan M."/>
            <person name="Allen C."/>
            <person name="Prior P."/>
        </authorList>
    </citation>
    <scope>NUCLEOTIDE SEQUENCE</scope>
    <source>
        <strain evidence="1">R229</strain>
    </source>
</reference>
<dbReference type="AlphaFoldDB" id="G2ZM64"/>
<sequence>MRQLKEHVAQRGTGIVVANSFPTYPVTKAAKQPCPPMVMVELKLNSESFFFPEQHTHFPGSFRTTFGTFEFRNYPPPSRPWFSLFSPFPPLLAPRPYLRKKTRTKSIFLSISHPHYSNHQDIDAHTAHTPYLHTQNTPR</sequence>
<proteinExistence type="predicted"/>
<protein>
    <submittedName>
        <fullName evidence="1">Uncharacterized protein</fullName>
    </submittedName>
</protein>
<accession>G2ZM64</accession>
<organism evidence="1">
    <name type="scientific">blood disease bacterium R229</name>
    <dbReference type="NCBI Taxonomy" id="741978"/>
    <lineage>
        <taxon>Bacteria</taxon>
        <taxon>Pseudomonadati</taxon>
        <taxon>Pseudomonadota</taxon>
        <taxon>Betaproteobacteria</taxon>
        <taxon>Burkholderiales</taxon>
        <taxon>Burkholderiaceae</taxon>
        <taxon>Ralstonia</taxon>
        <taxon>Ralstonia solanacearum species complex</taxon>
    </lineage>
</organism>
<evidence type="ECO:0000313" key="1">
    <source>
        <dbReference type="EMBL" id="CCA80176.1"/>
    </source>
</evidence>
<gene>
    <name evidence="1" type="ORF">BDB_80570</name>
</gene>
<dbReference type="EMBL" id="FR854064">
    <property type="protein sequence ID" value="CCA80176.1"/>
    <property type="molecule type" value="Genomic_DNA"/>
</dbReference>
<reference evidence="1" key="2">
    <citation type="submission" date="2011-04" db="EMBL/GenBank/DDBJ databases">
        <authorList>
            <person name="Genoscope - CEA"/>
        </authorList>
    </citation>
    <scope>NUCLEOTIDE SEQUENCE</scope>
    <source>
        <strain evidence="1">R229</strain>
    </source>
</reference>